<proteinExistence type="predicted"/>
<keyword evidence="1" id="KW-0677">Repeat</keyword>
<dbReference type="SUPFAM" id="SSF52540">
    <property type="entry name" value="P-loop containing nucleoside triphosphate hydrolases"/>
    <property type="match status" value="2"/>
</dbReference>
<dbReference type="InterPro" id="IPR036628">
    <property type="entry name" value="Clp_N_dom_sf"/>
</dbReference>
<dbReference type="InterPro" id="IPR041546">
    <property type="entry name" value="ClpA/ClpB_AAA_lid"/>
</dbReference>
<evidence type="ECO:0008006" key="11">
    <source>
        <dbReference type="Google" id="ProtNLM"/>
    </source>
</evidence>
<feature type="domain" description="Clp R" evidence="6">
    <location>
        <begin position="163"/>
        <end position="269"/>
    </location>
</feature>
<protein>
    <recommendedName>
        <fullName evidence="11">Clp R domain-containing protein</fullName>
    </recommendedName>
</protein>
<dbReference type="Gene3D" id="1.10.1780.10">
    <property type="entry name" value="Clp, N-terminal domain"/>
    <property type="match status" value="1"/>
</dbReference>
<dbReference type="SUPFAM" id="SSF81923">
    <property type="entry name" value="Double Clp-N motif"/>
    <property type="match status" value="1"/>
</dbReference>
<feature type="domain" description="ATPase AAA-type core" evidence="5">
    <location>
        <begin position="363"/>
        <end position="477"/>
    </location>
</feature>
<dbReference type="InterPro" id="IPR004176">
    <property type="entry name" value="Clp_R_N"/>
</dbReference>
<dbReference type="PANTHER" id="PTHR11638">
    <property type="entry name" value="ATP-DEPENDENT CLP PROTEASE"/>
    <property type="match status" value="1"/>
</dbReference>
<evidence type="ECO:0000256" key="1">
    <source>
        <dbReference type="ARBA" id="ARBA00022737"/>
    </source>
</evidence>
<dbReference type="GO" id="GO:0034605">
    <property type="term" value="P:cellular response to heat"/>
    <property type="evidence" value="ECO:0007669"/>
    <property type="project" value="TreeGrafter"/>
</dbReference>
<dbReference type="InterPro" id="IPR003959">
    <property type="entry name" value="ATPase_AAA_core"/>
</dbReference>
<keyword evidence="2" id="KW-0547">Nucleotide-binding</keyword>
<evidence type="ECO:0000259" key="5">
    <source>
        <dbReference type="Pfam" id="PF00004"/>
    </source>
</evidence>
<accession>A0A2H0YSR5</accession>
<feature type="domain" description="ClpA/ClpB AAA lid" evidence="8">
    <location>
        <begin position="504"/>
        <end position="598"/>
    </location>
</feature>
<dbReference type="AlphaFoldDB" id="A0A2H0YSR5"/>
<dbReference type="Proteomes" id="UP000228711">
    <property type="component" value="Unassembled WGS sequence"/>
</dbReference>
<dbReference type="Gene3D" id="1.10.8.60">
    <property type="match status" value="1"/>
</dbReference>
<evidence type="ECO:0000259" key="7">
    <source>
        <dbReference type="Pfam" id="PF07724"/>
    </source>
</evidence>
<organism evidence="9 10">
    <name type="scientific">Candidatus Kerfeldbacteria bacterium CG08_land_8_20_14_0_20_42_7</name>
    <dbReference type="NCBI Taxonomy" id="2014245"/>
    <lineage>
        <taxon>Bacteria</taxon>
        <taxon>Candidatus Kerfeldiibacteriota</taxon>
    </lineage>
</organism>
<evidence type="ECO:0000256" key="4">
    <source>
        <dbReference type="SAM" id="Phobius"/>
    </source>
</evidence>
<dbReference type="Pfam" id="PF07724">
    <property type="entry name" value="AAA_2"/>
    <property type="match status" value="1"/>
</dbReference>
<feature type="transmembrane region" description="Helical" evidence="4">
    <location>
        <begin position="54"/>
        <end position="75"/>
    </location>
</feature>
<keyword evidence="4" id="KW-1133">Transmembrane helix</keyword>
<dbReference type="Pfam" id="PF02861">
    <property type="entry name" value="Clp_N"/>
    <property type="match status" value="1"/>
</dbReference>
<dbReference type="Pfam" id="PF00004">
    <property type="entry name" value="AAA"/>
    <property type="match status" value="1"/>
</dbReference>
<evidence type="ECO:0000256" key="3">
    <source>
        <dbReference type="ARBA" id="ARBA00022840"/>
    </source>
</evidence>
<evidence type="ECO:0000259" key="8">
    <source>
        <dbReference type="Pfam" id="PF17871"/>
    </source>
</evidence>
<keyword evidence="3" id="KW-0067">ATP-binding</keyword>
<dbReference type="PANTHER" id="PTHR11638:SF18">
    <property type="entry name" value="HEAT SHOCK PROTEIN 104"/>
    <property type="match status" value="1"/>
</dbReference>
<dbReference type="InterPro" id="IPR050130">
    <property type="entry name" value="ClpA_ClpB"/>
</dbReference>
<dbReference type="GO" id="GO:0005524">
    <property type="term" value="F:ATP binding"/>
    <property type="evidence" value="ECO:0007669"/>
    <property type="project" value="UniProtKB-KW"/>
</dbReference>
<name>A0A2H0YSR5_9BACT</name>
<dbReference type="Pfam" id="PF17871">
    <property type="entry name" value="AAA_lid_9"/>
    <property type="match status" value="1"/>
</dbReference>
<dbReference type="CDD" id="cd00009">
    <property type="entry name" value="AAA"/>
    <property type="match status" value="1"/>
</dbReference>
<feature type="transmembrane region" description="Helical" evidence="4">
    <location>
        <begin position="95"/>
        <end position="113"/>
    </location>
</feature>
<reference evidence="10" key="1">
    <citation type="submission" date="2017-09" db="EMBL/GenBank/DDBJ databases">
        <title>Depth-based differentiation of microbial function through sediment-hosted aquifers and enrichment of novel symbionts in the deep terrestrial subsurface.</title>
        <authorList>
            <person name="Probst A.J."/>
            <person name="Ladd B."/>
            <person name="Jarett J.K."/>
            <person name="Geller-Mcgrath D.E."/>
            <person name="Sieber C.M.K."/>
            <person name="Emerson J.B."/>
            <person name="Anantharaman K."/>
            <person name="Thomas B.C."/>
            <person name="Malmstrom R."/>
            <person name="Stieglmeier M."/>
            <person name="Klingl A."/>
            <person name="Woyke T."/>
            <person name="Ryan C.M."/>
            <person name="Banfield J.F."/>
        </authorList>
    </citation>
    <scope>NUCLEOTIDE SEQUENCE [LARGE SCALE GENOMIC DNA]</scope>
</reference>
<evidence type="ECO:0000313" key="10">
    <source>
        <dbReference type="Proteomes" id="UP000228711"/>
    </source>
</evidence>
<dbReference type="GO" id="GO:0016887">
    <property type="term" value="F:ATP hydrolysis activity"/>
    <property type="evidence" value="ECO:0007669"/>
    <property type="project" value="InterPro"/>
</dbReference>
<dbReference type="Gene3D" id="3.40.50.300">
    <property type="entry name" value="P-loop containing nucleotide triphosphate hydrolases"/>
    <property type="match status" value="2"/>
</dbReference>
<keyword evidence="4" id="KW-0472">Membrane</keyword>
<evidence type="ECO:0000259" key="6">
    <source>
        <dbReference type="Pfam" id="PF02861"/>
    </source>
</evidence>
<gene>
    <name evidence="9" type="ORF">COT25_02555</name>
</gene>
<dbReference type="InterPro" id="IPR027417">
    <property type="entry name" value="P-loop_NTPase"/>
</dbReference>
<keyword evidence="4" id="KW-0812">Transmembrane</keyword>
<dbReference type="GO" id="GO:0005737">
    <property type="term" value="C:cytoplasm"/>
    <property type="evidence" value="ECO:0007669"/>
    <property type="project" value="TreeGrafter"/>
</dbReference>
<feature type="non-terminal residue" evidence="9">
    <location>
        <position position="672"/>
    </location>
</feature>
<comment type="caution">
    <text evidence="9">The sequence shown here is derived from an EMBL/GenBank/DDBJ whole genome shotgun (WGS) entry which is preliminary data.</text>
</comment>
<evidence type="ECO:0000313" key="9">
    <source>
        <dbReference type="EMBL" id="PIS41541.1"/>
    </source>
</evidence>
<dbReference type="EMBL" id="PEXV01000086">
    <property type="protein sequence ID" value="PIS41541.1"/>
    <property type="molecule type" value="Genomic_DNA"/>
</dbReference>
<evidence type="ECO:0000256" key="2">
    <source>
        <dbReference type="ARBA" id="ARBA00022741"/>
    </source>
</evidence>
<sequence length="672" mass="75405">MKKNQFLFSGSAGQGFTGRPHGLLFFGGAWFVTKKVLSMGHILERRAQLSARNFINGLFVFFGAVGLLFVLYEFFQYQHTALDPISFITQRKPTLLLFAISLFFDLAIIARFGRMKTELHQIPRRYRTMDQVPAPQASWTELQPYIDQAEDITPYVADGALRIFEDAYLLTHRLGQTEVRIAHIFASLLSEKDAQLVFLRLGVNPVDFQKRLAFVFSKYDKGATSMSVESERLLLRAFHEAANEDMTQVGALHVLQVIAREENDATEILYDLGITDKMITQAVQWIMFDRAASKSYQTWRTLAIKKPKGNMNRSYTAVATPLLDTFSRDLTQAARVGALHTTIDRDREFEEIARIFETGRQGIILVGFPGVGKRSIIEGIASRMASEEVPEILQDKRFVELLMPSLIGSATGAGELEERVLRILNEIARAGNVVLFIENIESVVGLSTQGAQNLDISDMLVQAMDRFGLPVIATTTPIKFRQSIESSALMNNFESVAIDEVDPDGAVLILEGRSGVIEYKQKVLFTYGALVKAVELSNRYMHEQYLPEKAINLLQEVASYVATTKGKDTFVHDEDVAVIVSQRANIPVTQVTEEESDKLMRLEEEMHKRIVGQNEAVTLVASALRRARAELRDQKRPIANFLFLGPTGVGKTELAKTVAQVYFGDENNMIRV</sequence>
<feature type="domain" description="ATPase AAA-type core" evidence="7">
    <location>
        <begin position="636"/>
        <end position="671"/>
    </location>
</feature>